<dbReference type="PANTHER" id="PTHR12558">
    <property type="entry name" value="CELL DIVISION CYCLE 16,23,27"/>
    <property type="match status" value="1"/>
</dbReference>
<dbReference type="EMBL" id="LR593887">
    <property type="protein sequence ID" value="VTS07926.1"/>
    <property type="molecule type" value="Genomic_DNA"/>
</dbReference>
<evidence type="ECO:0000313" key="3">
    <source>
        <dbReference type="EMBL" id="VIP05285.1"/>
    </source>
</evidence>
<dbReference type="EMBL" id="LR586016">
    <property type="protein sequence ID" value="VIP05285.1"/>
    <property type="molecule type" value="Genomic_DNA"/>
</dbReference>
<dbReference type="SMART" id="SM00028">
    <property type="entry name" value="TPR"/>
    <property type="match status" value="9"/>
</dbReference>
<dbReference type="Pfam" id="PF13181">
    <property type="entry name" value="TPR_8"/>
    <property type="match status" value="2"/>
</dbReference>
<name>A0A6C2YWS5_9BACT</name>
<keyword evidence="4" id="KW-1185">Reference proteome</keyword>
<evidence type="ECO:0000256" key="2">
    <source>
        <dbReference type="SAM" id="MobiDB-lite"/>
    </source>
</evidence>
<dbReference type="PROSITE" id="PS50005">
    <property type="entry name" value="TPR"/>
    <property type="match status" value="4"/>
</dbReference>
<accession>A0A6C2YWS5</accession>
<dbReference type="SUPFAM" id="SSF48452">
    <property type="entry name" value="TPR-like"/>
    <property type="match status" value="3"/>
</dbReference>
<reference evidence="3" key="1">
    <citation type="submission" date="2019-04" db="EMBL/GenBank/DDBJ databases">
        <authorList>
            <consortium name="Science for Life Laboratories"/>
        </authorList>
    </citation>
    <scope>NUCLEOTIDE SEQUENCE</scope>
    <source>
        <strain evidence="3">MBLW1</strain>
    </source>
</reference>
<feature type="repeat" description="TPR" evidence="1">
    <location>
        <begin position="53"/>
        <end position="86"/>
    </location>
</feature>
<dbReference type="AlphaFoldDB" id="A0A6C2YWS5"/>
<evidence type="ECO:0000256" key="1">
    <source>
        <dbReference type="PROSITE-ProRule" id="PRU00339"/>
    </source>
</evidence>
<evidence type="ECO:0000313" key="4">
    <source>
        <dbReference type="Proteomes" id="UP000464378"/>
    </source>
</evidence>
<keyword evidence="1" id="KW-0802">TPR repeat</keyword>
<feature type="repeat" description="TPR" evidence="1">
    <location>
        <begin position="519"/>
        <end position="552"/>
    </location>
</feature>
<feature type="region of interest" description="Disordered" evidence="2">
    <location>
        <begin position="28"/>
        <end position="49"/>
    </location>
</feature>
<proteinExistence type="predicted"/>
<feature type="repeat" description="TPR" evidence="1">
    <location>
        <begin position="261"/>
        <end position="294"/>
    </location>
</feature>
<dbReference type="InParanoid" id="A0A6C2YWS5"/>
<protein>
    <recommendedName>
        <fullName evidence="5">Tetratricopeptide repeat protein</fullName>
    </recommendedName>
</protein>
<dbReference type="RefSeq" id="WP_162660382.1">
    <property type="nucleotide sequence ID" value="NZ_LR593887.1"/>
</dbReference>
<dbReference type="KEGG" id="tim:GMBLW1_39080"/>
<evidence type="ECO:0008006" key="5">
    <source>
        <dbReference type="Google" id="ProtNLM"/>
    </source>
</evidence>
<dbReference type="PANTHER" id="PTHR12558:SF13">
    <property type="entry name" value="CELL DIVISION CYCLE PROTEIN 27 HOMOLOG"/>
    <property type="match status" value="1"/>
</dbReference>
<dbReference type="Gene3D" id="1.25.40.10">
    <property type="entry name" value="Tetratricopeptide repeat domain"/>
    <property type="match status" value="5"/>
</dbReference>
<dbReference type="Pfam" id="PF13432">
    <property type="entry name" value="TPR_16"/>
    <property type="match status" value="1"/>
</dbReference>
<dbReference type="Proteomes" id="UP000464378">
    <property type="component" value="Chromosome"/>
</dbReference>
<dbReference type="InterPro" id="IPR011990">
    <property type="entry name" value="TPR-like_helical_dom_sf"/>
</dbReference>
<dbReference type="Pfam" id="PF13424">
    <property type="entry name" value="TPR_12"/>
    <property type="match status" value="1"/>
</dbReference>
<dbReference type="InterPro" id="IPR019734">
    <property type="entry name" value="TPR_rpt"/>
</dbReference>
<sequence>MRLLSPPMGWALGLLCVVTAPVAGQVDERPREALPPTREELARQQAEEPRRKAETLFGLGVLLASDDRLLEATRTLEEAIRLDPKALAPRRALVPLYLAFEREDDALALSREIVAADPGDYEMWLLLSRKHKSARRLVEASETLERALASKRLNEQPDRLLMLLEEQSQLYEQQSKLDDVERIQRRIVAVVTQHQGRLLDERKLTEDGLLESLAKTHEAIGRLSVANQRLENAGIAFREAQTIYQRLAAKKGPGAQSAAAARLEGNLAEVYFAQQNLDAALQSLNRYLESAPASIDPYERKVTILKTLGRTSDVVTELRRHVQADANHLGLRLLLARELSLQNTPAGRNEAEQVYLQLNRTHVHPQVVQGLFDLYARQQRMDMVLQKLDDVWKITENKDTPNDEKTEAIARAKVMLDVLRQNRSLVAGLLVAARNDLNRRTPRTFDTWRVLAMLAARTRQLDFAELLYRQAMDMAKANPAMEPDILDGLIRVLQQARKYQAVVQLCRERLGGDAGFSQVVLQYHLALALSNLDQFDEAIREIDRAIQLASDSARLSVRIRKIHILRRAQRFETAVFECLKMLEESTNPGHTREIRYVLSHTYGSMNDHAKAEAELRKILELDPNDASANNDLGYQLADQGRNLDEAERMIRKAIDLDRAQRKNAAELEPENAAYLDSLGWVLFRQGKWDEARKWLEQATTLPEGEEDPTVWDHLGDVLARMQQPLPAREAWEKAKERYERDRRLYPAERLEEVNRKLRQGDLRTVPATPVKRDR</sequence>
<organism evidence="3">
    <name type="scientific">Tuwongella immobilis</name>
    <dbReference type="NCBI Taxonomy" id="692036"/>
    <lineage>
        <taxon>Bacteria</taxon>
        <taxon>Pseudomonadati</taxon>
        <taxon>Planctomycetota</taxon>
        <taxon>Planctomycetia</taxon>
        <taxon>Gemmatales</taxon>
        <taxon>Gemmataceae</taxon>
        <taxon>Tuwongella</taxon>
    </lineage>
</organism>
<gene>
    <name evidence="3" type="ORF">GMBLW1_39080</name>
</gene>
<feature type="repeat" description="TPR" evidence="1">
    <location>
        <begin position="592"/>
        <end position="625"/>
    </location>
</feature>